<gene>
    <name evidence="3" type="ORF">STIAU_3576</name>
</gene>
<evidence type="ECO:0000256" key="2">
    <source>
        <dbReference type="SAM" id="Phobius"/>
    </source>
</evidence>
<evidence type="ECO:0000313" key="4">
    <source>
        <dbReference type="Proteomes" id="UP000032702"/>
    </source>
</evidence>
<name>Q092H0_STIAD</name>
<proteinExistence type="predicted"/>
<dbReference type="PATRIC" id="fig|378806.16.peg.5743"/>
<dbReference type="InterPro" id="IPR049806">
    <property type="entry name" value="MasK-like_C"/>
</dbReference>
<reference evidence="3 4" key="1">
    <citation type="submission" date="2006-04" db="EMBL/GenBank/DDBJ databases">
        <authorList>
            <person name="Nierman W.C."/>
        </authorList>
    </citation>
    <scope>NUCLEOTIDE SEQUENCE [LARGE SCALE GENOMIC DNA]</scope>
    <source>
        <strain evidence="3 4">DW4/3-1</strain>
    </source>
</reference>
<keyword evidence="2" id="KW-0472">Membrane</keyword>
<keyword evidence="2" id="KW-1133">Transmembrane helix</keyword>
<evidence type="ECO:0000313" key="3">
    <source>
        <dbReference type="EMBL" id="EAU66621.1"/>
    </source>
</evidence>
<keyword evidence="2" id="KW-0812">Transmembrane</keyword>
<evidence type="ECO:0008006" key="5">
    <source>
        <dbReference type="Google" id="ProtNLM"/>
    </source>
</evidence>
<feature type="transmembrane region" description="Helical" evidence="2">
    <location>
        <begin position="20"/>
        <end position="38"/>
    </location>
</feature>
<feature type="compositionally biased region" description="Pro residues" evidence="1">
    <location>
        <begin position="45"/>
        <end position="82"/>
    </location>
</feature>
<evidence type="ECO:0000256" key="1">
    <source>
        <dbReference type="SAM" id="MobiDB-lite"/>
    </source>
</evidence>
<accession>Q092H0</accession>
<feature type="region of interest" description="Disordered" evidence="1">
    <location>
        <begin position="45"/>
        <end position="91"/>
    </location>
</feature>
<dbReference type="Proteomes" id="UP000032702">
    <property type="component" value="Unassembled WGS sequence"/>
</dbReference>
<dbReference type="NCBIfam" id="NF033768">
    <property type="entry name" value="myxo_SS_tail"/>
    <property type="match status" value="1"/>
</dbReference>
<organism evidence="3 4">
    <name type="scientific">Stigmatella aurantiaca (strain DW4/3-1)</name>
    <dbReference type="NCBI Taxonomy" id="378806"/>
    <lineage>
        <taxon>Bacteria</taxon>
        <taxon>Pseudomonadati</taxon>
        <taxon>Myxococcota</taxon>
        <taxon>Myxococcia</taxon>
        <taxon>Myxococcales</taxon>
        <taxon>Cystobacterineae</taxon>
        <taxon>Archangiaceae</taxon>
        <taxon>Stigmatella</taxon>
    </lineage>
</organism>
<protein>
    <recommendedName>
        <fullName evidence="5">AgmX/PglI C-terminal domain-containing protein</fullName>
    </recommendedName>
</protein>
<sequence>MEKALGRPSGIVSAMPGRFLLLAVILPFMALCAVGLWLTRPPPPPAFSQEPPAPSVPPSPAGPPPPPLSPPAPPRPAMPAPSPRQAASPRAPPIVIPEAEPQILASEGPVNREELRLAIQKAVPLMRQCFEDTLGRYPGSQSVTLKFTLAAEGPVGRFQGGEVVETTLQDPFLQACFVDSLLDVSLPPPRDGGKVTVTYPFRFEPAPDAGR</sequence>
<dbReference type="EMBL" id="AAMD01000051">
    <property type="protein sequence ID" value="EAU66621.1"/>
    <property type="molecule type" value="Genomic_DNA"/>
</dbReference>
<comment type="caution">
    <text evidence="3">The sequence shown here is derived from an EMBL/GenBank/DDBJ whole genome shotgun (WGS) entry which is preliminary data.</text>
</comment>
<dbReference type="RefSeq" id="WP_002613853.1">
    <property type="nucleotide sequence ID" value="NZ_AAMD01000051.1"/>
</dbReference>
<dbReference type="AlphaFoldDB" id="Q092H0"/>